<organism evidence="2 3">
    <name type="scientific">Penicillium nordicum</name>
    <dbReference type="NCBI Taxonomy" id="229535"/>
    <lineage>
        <taxon>Eukaryota</taxon>
        <taxon>Fungi</taxon>
        <taxon>Dikarya</taxon>
        <taxon>Ascomycota</taxon>
        <taxon>Pezizomycotina</taxon>
        <taxon>Eurotiomycetes</taxon>
        <taxon>Eurotiomycetidae</taxon>
        <taxon>Eurotiales</taxon>
        <taxon>Aspergillaceae</taxon>
        <taxon>Penicillium</taxon>
    </lineage>
</organism>
<feature type="region of interest" description="Disordered" evidence="1">
    <location>
        <begin position="16"/>
        <end position="57"/>
    </location>
</feature>
<dbReference type="OrthoDB" id="76567at2759"/>
<accession>A0A0M8NPV8</accession>
<proteinExistence type="predicted"/>
<evidence type="ECO:0000313" key="3">
    <source>
        <dbReference type="Proteomes" id="UP000037696"/>
    </source>
</evidence>
<keyword evidence="3" id="KW-1185">Reference proteome</keyword>
<protein>
    <submittedName>
        <fullName evidence="2">Uncharacterized protein</fullName>
    </submittedName>
</protein>
<dbReference type="AlphaFoldDB" id="A0A0M8NPV8"/>
<name>A0A0M8NPV8_9EURO</name>
<dbReference type="Proteomes" id="UP000037696">
    <property type="component" value="Unassembled WGS sequence"/>
</dbReference>
<dbReference type="EMBL" id="LHQQ01000517">
    <property type="protein sequence ID" value="KOS36298.1"/>
    <property type="molecule type" value="Genomic_DNA"/>
</dbReference>
<reference evidence="2 3" key="1">
    <citation type="submission" date="2015-08" db="EMBL/GenBank/DDBJ databases">
        <title>Genome sequencing of Penicillium nordicum.</title>
        <authorList>
            <person name="Nguyen H.D."/>
            <person name="Seifert K.A."/>
        </authorList>
    </citation>
    <scope>NUCLEOTIDE SEQUENCE [LARGE SCALE GENOMIC DNA]</scope>
    <source>
        <strain evidence="2 3">DAOMC 185683</strain>
    </source>
</reference>
<comment type="caution">
    <text evidence="2">The sequence shown here is derived from an EMBL/GenBank/DDBJ whole genome shotgun (WGS) entry which is preliminary data.</text>
</comment>
<feature type="compositionally biased region" description="Basic and acidic residues" evidence="1">
    <location>
        <begin position="24"/>
        <end position="39"/>
    </location>
</feature>
<gene>
    <name evidence="2" type="ORF">ACN38_g12971</name>
</gene>
<evidence type="ECO:0000256" key="1">
    <source>
        <dbReference type="SAM" id="MobiDB-lite"/>
    </source>
</evidence>
<sequence>MIMDIELRRLEKSMIAQAQQRAAPQEKADRPGIKDDSLLSRHIQRGNRQQNPSRRVTRSFLKCESPNFISVHQPRDSLGQTDNSPDGELPCDCILFYIPSHSIQSDILDSSMLSRPNRYSFDLAANLLLVKMVTKVHSDIGQFVNMALIRVITQMGLASSIQFYAGATIRVEGRGKEGDQGWGPLPVPQGFPDKPTVTLEVGVSESQMKLQRDVHWWLDPAKGDANTTVTIKVDRKRPRLMIDRWERIDGVIQITQQIEISKVNGQTELTNDSLKIPFESLFRRQPAGNENDIALDRGTLQELTERTWNSQGF</sequence>
<evidence type="ECO:0000313" key="2">
    <source>
        <dbReference type="EMBL" id="KOS36298.1"/>
    </source>
</evidence>